<organism evidence="2 3">
    <name type="scientific">Clunio marinus</name>
    <dbReference type="NCBI Taxonomy" id="568069"/>
    <lineage>
        <taxon>Eukaryota</taxon>
        <taxon>Metazoa</taxon>
        <taxon>Ecdysozoa</taxon>
        <taxon>Arthropoda</taxon>
        <taxon>Hexapoda</taxon>
        <taxon>Insecta</taxon>
        <taxon>Pterygota</taxon>
        <taxon>Neoptera</taxon>
        <taxon>Endopterygota</taxon>
        <taxon>Diptera</taxon>
        <taxon>Nematocera</taxon>
        <taxon>Chironomoidea</taxon>
        <taxon>Chironomidae</taxon>
        <taxon>Clunio</taxon>
    </lineage>
</organism>
<evidence type="ECO:0000313" key="2">
    <source>
        <dbReference type="EMBL" id="CRL08393.1"/>
    </source>
</evidence>
<protein>
    <submittedName>
        <fullName evidence="2">CLUMA_CG021439, isoform A</fullName>
    </submittedName>
</protein>
<accession>A0A1J1JBF4</accession>
<sequence length="74" mass="8549">MKKNAIQGNRVWLIALCTDLQLTCSVTITSIKKIASLGQGYMQLRNQACLYSYLNKSLFSSLKYFFIFYVQLKQ</sequence>
<evidence type="ECO:0000256" key="1">
    <source>
        <dbReference type="SAM" id="SignalP"/>
    </source>
</evidence>
<name>A0A1J1JBF4_9DIPT</name>
<feature type="signal peptide" evidence="1">
    <location>
        <begin position="1"/>
        <end position="25"/>
    </location>
</feature>
<evidence type="ECO:0000313" key="3">
    <source>
        <dbReference type="Proteomes" id="UP000183832"/>
    </source>
</evidence>
<keyword evidence="1" id="KW-0732">Signal</keyword>
<gene>
    <name evidence="2" type="ORF">CLUMA_CG021439</name>
</gene>
<dbReference type="AlphaFoldDB" id="A0A1J1JBF4"/>
<reference evidence="2 3" key="1">
    <citation type="submission" date="2015-04" db="EMBL/GenBank/DDBJ databases">
        <authorList>
            <person name="Syromyatnikov M.Y."/>
            <person name="Popov V.N."/>
        </authorList>
    </citation>
    <scope>NUCLEOTIDE SEQUENCE [LARGE SCALE GENOMIC DNA]</scope>
</reference>
<keyword evidence="3" id="KW-1185">Reference proteome</keyword>
<dbReference type="EMBL" id="CVRI01000075">
    <property type="protein sequence ID" value="CRL08393.1"/>
    <property type="molecule type" value="Genomic_DNA"/>
</dbReference>
<feature type="chain" id="PRO_5012768937" evidence="1">
    <location>
        <begin position="26"/>
        <end position="74"/>
    </location>
</feature>
<proteinExistence type="predicted"/>
<dbReference type="Proteomes" id="UP000183832">
    <property type="component" value="Unassembled WGS sequence"/>
</dbReference>